<evidence type="ECO:0000313" key="2">
    <source>
        <dbReference type="EMBL" id="TEB37155.1"/>
    </source>
</evidence>
<evidence type="ECO:0008006" key="4">
    <source>
        <dbReference type="Google" id="ProtNLM"/>
    </source>
</evidence>
<reference evidence="2 3" key="1">
    <citation type="journal article" date="2019" name="Nat. Ecol. Evol.">
        <title>Megaphylogeny resolves global patterns of mushroom evolution.</title>
        <authorList>
            <person name="Varga T."/>
            <person name="Krizsan K."/>
            <person name="Foldi C."/>
            <person name="Dima B."/>
            <person name="Sanchez-Garcia M."/>
            <person name="Sanchez-Ramirez S."/>
            <person name="Szollosi G.J."/>
            <person name="Szarkandi J.G."/>
            <person name="Papp V."/>
            <person name="Albert L."/>
            <person name="Andreopoulos W."/>
            <person name="Angelini C."/>
            <person name="Antonin V."/>
            <person name="Barry K.W."/>
            <person name="Bougher N.L."/>
            <person name="Buchanan P."/>
            <person name="Buyck B."/>
            <person name="Bense V."/>
            <person name="Catcheside P."/>
            <person name="Chovatia M."/>
            <person name="Cooper J."/>
            <person name="Damon W."/>
            <person name="Desjardin D."/>
            <person name="Finy P."/>
            <person name="Geml J."/>
            <person name="Haridas S."/>
            <person name="Hughes K."/>
            <person name="Justo A."/>
            <person name="Karasinski D."/>
            <person name="Kautmanova I."/>
            <person name="Kiss B."/>
            <person name="Kocsube S."/>
            <person name="Kotiranta H."/>
            <person name="LaButti K.M."/>
            <person name="Lechner B.E."/>
            <person name="Liimatainen K."/>
            <person name="Lipzen A."/>
            <person name="Lukacs Z."/>
            <person name="Mihaltcheva S."/>
            <person name="Morgado L.N."/>
            <person name="Niskanen T."/>
            <person name="Noordeloos M.E."/>
            <person name="Ohm R.A."/>
            <person name="Ortiz-Santana B."/>
            <person name="Ovrebo C."/>
            <person name="Racz N."/>
            <person name="Riley R."/>
            <person name="Savchenko A."/>
            <person name="Shiryaev A."/>
            <person name="Soop K."/>
            <person name="Spirin V."/>
            <person name="Szebenyi C."/>
            <person name="Tomsovsky M."/>
            <person name="Tulloss R.E."/>
            <person name="Uehling J."/>
            <person name="Grigoriev I.V."/>
            <person name="Vagvolgyi C."/>
            <person name="Papp T."/>
            <person name="Martin F.M."/>
            <person name="Miettinen O."/>
            <person name="Hibbett D.S."/>
            <person name="Nagy L.G."/>
        </authorList>
    </citation>
    <scope>NUCLEOTIDE SEQUENCE [LARGE SCALE GENOMIC DNA]</scope>
    <source>
        <strain evidence="2 3">FP101781</strain>
    </source>
</reference>
<dbReference type="STRING" id="71717.A0A4Y7TSJ5"/>
<protein>
    <recommendedName>
        <fullName evidence="4">JmjC domain-containing protein</fullName>
    </recommendedName>
</protein>
<name>A0A4Y7TSJ5_COPMI</name>
<gene>
    <name evidence="2" type="ORF">FA13DRAFT_1786344</name>
</gene>
<accession>A0A4Y7TSJ5</accession>
<feature type="compositionally biased region" description="Basic and acidic residues" evidence="1">
    <location>
        <begin position="434"/>
        <end position="451"/>
    </location>
</feature>
<sequence>MSGPLKLDETQIFEFYPWRTNLPAGDYQKAASRFKKRDDATKVLSALSKYEAEFCAHQRVHSNIHRQKAAQCTVFELFRNRTLDKYRSDKGKLEDPVLRPVVYLLTGWKVVELMLLSKERGEESDVEDGGEEAEPADCSCPRMSVYPFKAKHWKLDDIEDTRSRCRRALQGPTVSPIGPSSIERGKLDSEETITSSLATTYIVSRKRKGANAIIENVQGAALCLRLMLVHEIINIESIEPSFWNKLCGGEYQTLPADEKSWLGQKLLGPLQGAVLIDPVFLLNTVNLANDSPCMEEYLLTGKAVGSYRPPQIQRLNQHLWDLVCGIAKGTISPIHISQRLSELLDTPLFARAMQRYKFFYRPRGYPCAAPISDAEVRTQVASKKARRKQAKKTQVSESPPQMKRIKEFDGNIPSLFDKNWYDDTPPEDTPNPPRDPKKTRDRKDAAAEKAWAKERDIAAGFRAHGPGYDQVDERVETGFTGGATQVGDRGESDEEEQRESENEGEDEIEQRESENEGEDEEEQRESENEGEDEDEGRGEEEKGEGGESEVEGEGDERSDGGGEGNEDADWEIRRQATPLMLKIRQQSSQPVPKEAEKLAAYMKRQFLPDLLHRAYPCGPTSSRIELGEQIQRTGSVGKLISVRDDLGIARGRTPHFHTDEQKAFWDALVDRFYTDEQEARTLELTMSRNAWITTCPSLELKMAIIRHEKEEEGLTNPVDEFKEALRELAPMEVLLPVYDLSVQAVFETSESRRACTLNNLTRNSEMHPRYRKAIITGKIPAGDVVYSLNGPRHLEQMIWTETNVAPYVESRAFPSHAFGWTRAGSTDAFHDWEVPPYGCPLFLEALAGEIIVFACWDAGGNHAVNTKRPLGMDPVPSCFTLFGKRLTKGCYLILPPGSTYASFVTANAVWRGGSMLDWSSMLAGLVETMNFMTSGDFTSAFQTLDFNEVMARAMMVFHRKIQVDPSDPLLPSLKERSDWVQLGAFFCRIALLNVLAVETYVAPVDSLGKLSQSFDLNRIPLPQRLSYAYARGLLHDVLDSAAWPQDGMKTLKDEVYLPLLCKTILSLRIGFEQRHGKRGSGGGGQGFWRPPERRDMFYTQLDAVATHAFGSTLEHRVQARDAIGRFQLNVSPDGYDFRGSRSSGRNEEWLLDRGMTETDIQFFWSALCLERPGSGEGSGSDAETHSKDVVMDSEGPSSDSETDAMDTS</sequence>
<evidence type="ECO:0000313" key="3">
    <source>
        <dbReference type="Proteomes" id="UP000298030"/>
    </source>
</evidence>
<dbReference type="AlphaFoldDB" id="A0A4Y7TSJ5"/>
<keyword evidence="3" id="KW-1185">Reference proteome</keyword>
<dbReference type="Proteomes" id="UP000298030">
    <property type="component" value="Unassembled WGS sequence"/>
</dbReference>
<feature type="region of interest" description="Disordered" evidence="1">
    <location>
        <begin position="1172"/>
        <end position="1208"/>
    </location>
</feature>
<evidence type="ECO:0000256" key="1">
    <source>
        <dbReference type="SAM" id="MobiDB-lite"/>
    </source>
</evidence>
<dbReference type="EMBL" id="QPFP01000004">
    <property type="protein sequence ID" value="TEB37155.1"/>
    <property type="molecule type" value="Genomic_DNA"/>
</dbReference>
<feature type="compositionally biased region" description="Acidic residues" evidence="1">
    <location>
        <begin position="491"/>
        <end position="538"/>
    </location>
</feature>
<feature type="region of interest" description="Disordered" evidence="1">
    <location>
        <begin position="381"/>
        <end position="451"/>
    </location>
</feature>
<organism evidence="2 3">
    <name type="scientific">Coprinellus micaceus</name>
    <name type="common">Glistening ink-cap mushroom</name>
    <name type="synonym">Coprinus micaceus</name>
    <dbReference type="NCBI Taxonomy" id="71717"/>
    <lineage>
        <taxon>Eukaryota</taxon>
        <taxon>Fungi</taxon>
        <taxon>Dikarya</taxon>
        <taxon>Basidiomycota</taxon>
        <taxon>Agaricomycotina</taxon>
        <taxon>Agaricomycetes</taxon>
        <taxon>Agaricomycetidae</taxon>
        <taxon>Agaricales</taxon>
        <taxon>Agaricineae</taxon>
        <taxon>Psathyrellaceae</taxon>
        <taxon>Coprinellus</taxon>
    </lineage>
</organism>
<comment type="caution">
    <text evidence="2">The sequence shown here is derived from an EMBL/GenBank/DDBJ whole genome shotgun (WGS) entry which is preliminary data.</text>
</comment>
<feature type="region of interest" description="Disordered" evidence="1">
    <location>
        <begin position="480"/>
        <end position="568"/>
    </location>
</feature>
<dbReference type="OrthoDB" id="3125475at2759"/>
<proteinExistence type="predicted"/>